<name>A0A392VN44_9FABA</name>
<dbReference type="Proteomes" id="UP000265520">
    <property type="component" value="Unassembled WGS sequence"/>
</dbReference>
<comment type="caution">
    <text evidence="1">The sequence shown here is derived from an EMBL/GenBank/DDBJ whole genome shotgun (WGS) entry which is preliminary data.</text>
</comment>
<reference evidence="1 2" key="1">
    <citation type="journal article" date="2018" name="Front. Plant Sci.">
        <title>Red Clover (Trifolium pratense) and Zigzag Clover (T. medium) - A Picture of Genomic Similarities and Differences.</title>
        <authorList>
            <person name="Dluhosova J."/>
            <person name="Istvanek J."/>
            <person name="Nedelnik J."/>
            <person name="Repkova J."/>
        </authorList>
    </citation>
    <scope>NUCLEOTIDE SEQUENCE [LARGE SCALE GENOMIC DNA]</scope>
    <source>
        <strain evidence="2">cv. 10/8</strain>
        <tissue evidence="1">Leaf</tissue>
    </source>
</reference>
<organism evidence="1 2">
    <name type="scientific">Trifolium medium</name>
    <dbReference type="NCBI Taxonomy" id="97028"/>
    <lineage>
        <taxon>Eukaryota</taxon>
        <taxon>Viridiplantae</taxon>
        <taxon>Streptophyta</taxon>
        <taxon>Embryophyta</taxon>
        <taxon>Tracheophyta</taxon>
        <taxon>Spermatophyta</taxon>
        <taxon>Magnoliopsida</taxon>
        <taxon>eudicotyledons</taxon>
        <taxon>Gunneridae</taxon>
        <taxon>Pentapetalae</taxon>
        <taxon>rosids</taxon>
        <taxon>fabids</taxon>
        <taxon>Fabales</taxon>
        <taxon>Fabaceae</taxon>
        <taxon>Papilionoideae</taxon>
        <taxon>50 kb inversion clade</taxon>
        <taxon>NPAAA clade</taxon>
        <taxon>Hologalegina</taxon>
        <taxon>IRL clade</taxon>
        <taxon>Trifolieae</taxon>
        <taxon>Trifolium</taxon>
    </lineage>
</organism>
<dbReference type="EMBL" id="LXQA011216199">
    <property type="protein sequence ID" value="MCI89307.1"/>
    <property type="molecule type" value="Genomic_DNA"/>
</dbReference>
<feature type="non-terminal residue" evidence="1">
    <location>
        <position position="1"/>
    </location>
</feature>
<accession>A0A392VN44</accession>
<proteinExistence type="predicted"/>
<dbReference type="AlphaFoldDB" id="A0A392VN44"/>
<keyword evidence="2" id="KW-1185">Reference proteome</keyword>
<protein>
    <submittedName>
        <fullName evidence="1">Uncharacterized protein</fullName>
    </submittedName>
</protein>
<evidence type="ECO:0000313" key="1">
    <source>
        <dbReference type="EMBL" id="MCI89307.1"/>
    </source>
</evidence>
<sequence>ASLARNARANRDLVRKVVYHSELVPVPTTVPGSSTSQQQ</sequence>
<evidence type="ECO:0000313" key="2">
    <source>
        <dbReference type="Proteomes" id="UP000265520"/>
    </source>
</evidence>